<evidence type="ECO:0000313" key="14">
    <source>
        <dbReference type="Proteomes" id="UP000007383"/>
    </source>
</evidence>
<accession>H9UGQ2</accession>
<evidence type="ECO:0000256" key="7">
    <source>
        <dbReference type="ARBA" id="ARBA00047872"/>
    </source>
</evidence>
<dbReference type="Proteomes" id="UP000007383">
    <property type="component" value="Chromosome"/>
</dbReference>
<dbReference type="RefSeq" id="WP_014454692.1">
    <property type="nucleotide sequence ID" value="NC_017098.1"/>
</dbReference>
<evidence type="ECO:0000256" key="10">
    <source>
        <dbReference type="RuleBase" id="RU004249"/>
    </source>
</evidence>
<dbReference type="eggNOG" id="COG0527">
    <property type="taxonomic scope" value="Bacteria"/>
</dbReference>
<evidence type="ECO:0000259" key="11">
    <source>
        <dbReference type="Pfam" id="PF00696"/>
    </source>
</evidence>
<dbReference type="KEGG" id="sfc:Spiaf_0594"/>
<dbReference type="GO" id="GO:0009088">
    <property type="term" value="P:threonine biosynthetic process"/>
    <property type="evidence" value="ECO:0007669"/>
    <property type="project" value="UniProtKB-UniPathway"/>
</dbReference>
<dbReference type="Pfam" id="PF22468">
    <property type="entry name" value="ACT_9"/>
    <property type="match status" value="1"/>
</dbReference>
<comment type="pathway">
    <text evidence="10">Amino-acid biosynthesis; L-methionine biosynthesis via de novo pathway; L-homoserine from L-aspartate: step 1/3.</text>
</comment>
<feature type="binding site" evidence="8">
    <location>
        <begin position="266"/>
        <end position="267"/>
    </location>
    <ligand>
        <name>ATP</name>
        <dbReference type="ChEBI" id="CHEBI:30616"/>
    </ligand>
</feature>
<dbReference type="InterPro" id="IPR005260">
    <property type="entry name" value="Asp_kin_monofn"/>
</dbReference>
<dbReference type="AlphaFoldDB" id="H9UGQ2"/>
<sequence>MRVIKFGGTSVQDAPRIRTVLDIAVSAARSPGGAVLVSSALAGTTNSLLHIADLGRAQQRDAATAEIAALRERHLDEAAGLLGHDSPQLPELQQHIESLISQIRSLLEGILLLRECSARTRDAIVSCGELLSTTIIAAAAASLEIPSEWIDARELLCTDDNFGEASVDFPASNQRIQARIQPRMDYLYITQGFIAANERRVTTTLGRGGSDYSAAIIAAALGAEALEIWTDVDGIMTTDPRIVSSARRVPAMSYAEAAELAYFGAKVVHPSTVQPAIGVGIPIYVRNTHNPHNPGTVISNERHRRGLRAIAAKKEITVVTTQSSRMLHAYGFMQQLFGIFARNRVAVDLVATSEVSVSVTLDPGVAEDSFPSALEELKELGEVTVERSMAIICLVGHDLWKDAVFIARVFTVMQDIPVRLISLGSSDINLSLVVPEEYRETAVVRLHQAFFPEQDHG</sequence>
<dbReference type="UniPathway" id="UPA00050">
    <property type="reaction ID" value="UER00461"/>
</dbReference>
<comment type="catalytic activity">
    <reaction evidence="7 9">
        <text>L-aspartate + ATP = 4-phospho-L-aspartate + ADP</text>
        <dbReference type="Rhea" id="RHEA:23776"/>
        <dbReference type="ChEBI" id="CHEBI:29991"/>
        <dbReference type="ChEBI" id="CHEBI:30616"/>
        <dbReference type="ChEBI" id="CHEBI:57535"/>
        <dbReference type="ChEBI" id="CHEBI:456216"/>
        <dbReference type="EC" id="2.7.2.4"/>
    </reaction>
</comment>
<evidence type="ECO:0000256" key="8">
    <source>
        <dbReference type="PIRSR" id="PIRSR000726-1"/>
    </source>
</evidence>
<dbReference type="InterPro" id="IPR018042">
    <property type="entry name" value="Aspartate_kinase_CS"/>
</dbReference>
<dbReference type="GO" id="GO:0009089">
    <property type="term" value="P:lysine biosynthetic process via diaminopimelate"/>
    <property type="evidence" value="ECO:0007669"/>
    <property type="project" value="UniProtKB-UniPathway"/>
</dbReference>
<feature type="domain" description="Aspartokinase ACT" evidence="12">
    <location>
        <begin position="392"/>
        <end position="450"/>
    </location>
</feature>
<dbReference type="Pfam" id="PF00696">
    <property type="entry name" value="AA_kinase"/>
    <property type="match status" value="1"/>
</dbReference>
<comment type="similarity">
    <text evidence="2 9">Belongs to the aspartokinase family.</text>
</comment>
<dbReference type="InterPro" id="IPR001341">
    <property type="entry name" value="Asp_kinase"/>
</dbReference>
<feature type="binding site" evidence="8">
    <location>
        <begin position="230"/>
        <end position="231"/>
    </location>
    <ligand>
        <name>ATP</name>
        <dbReference type="ChEBI" id="CHEBI:30616"/>
    </ligand>
</feature>
<dbReference type="InterPro" id="IPR036393">
    <property type="entry name" value="AceGlu_kinase-like_sf"/>
</dbReference>
<keyword evidence="14" id="KW-1185">Reference proteome</keyword>
<evidence type="ECO:0000256" key="3">
    <source>
        <dbReference type="ARBA" id="ARBA00022679"/>
    </source>
</evidence>
<evidence type="ECO:0000313" key="13">
    <source>
        <dbReference type="EMBL" id="AFG36695.1"/>
    </source>
</evidence>
<dbReference type="InterPro" id="IPR045865">
    <property type="entry name" value="ACT-like_dom_sf"/>
</dbReference>
<protein>
    <recommendedName>
        <fullName evidence="9">Aspartokinase</fullName>
        <ecNumber evidence="9">2.7.2.4</ecNumber>
    </recommendedName>
</protein>
<dbReference type="PROSITE" id="PS00324">
    <property type="entry name" value="ASPARTOKINASE"/>
    <property type="match status" value="1"/>
</dbReference>
<dbReference type="SUPFAM" id="SSF53633">
    <property type="entry name" value="Carbamate kinase-like"/>
    <property type="match status" value="1"/>
</dbReference>
<dbReference type="PIRSF" id="PIRSF000726">
    <property type="entry name" value="Asp_kin"/>
    <property type="match status" value="1"/>
</dbReference>
<dbReference type="GO" id="GO:0009090">
    <property type="term" value="P:homoserine biosynthetic process"/>
    <property type="evidence" value="ECO:0007669"/>
    <property type="project" value="TreeGrafter"/>
</dbReference>
<dbReference type="EC" id="2.7.2.4" evidence="9"/>
<dbReference type="GO" id="GO:0004072">
    <property type="term" value="F:aspartate kinase activity"/>
    <property type="evidence" value="ECO:0007669"/>
    <property type="project" value="UniProtKB-EC"/>
</dbReference>
<dbReference type="Gene3D" id="3.40.1160.10">
    <property type="entry name" value="Acetylglutamate kinase-like"/>
    <property type="match status" value="1"/>
</dbReference>
<organism evidence="13 14">
    <name type="scientific">Spirochaeta africana (strain ATCC 700263 / DSM 8902 / Z-7692)</name>
    <dbReference type="NCBI Taxonomy" id="889378"/>
    <lineage>
        <taxon>Bacteria</taxon>
        <taxon>Pseudomonadati</taxon>
        <taxon>Spirochaetota</taxon>
        <taxon>Spirochaetia</taxon>
        <taxon>Spirochaetales</taxon>
        <taxon>Spirochaetaceae</taxon>
        <taxon>Spirochaeta</taxon>
    </lineage>
</organism>
<keyword evidence="4 8" id="KW-0547">Nucleotide-binding</keyword>
<feature type="domain" description="Aspartate/glutamate/uridylate kinase" evidence="11">
    <location>
        <begin position="2"/>
        <end position="287"/>
    </location>
</feature>
<keyword evidence="5 9" id="KW-0418">Kinase</keyword>
<dbReference type="STRING" id="889378.Spiaf_0594"/>
<dbReference type="SUPFAM" id="SSF55021">
    <property type="entry name" value="ACT-like"/>
    <property type="match status" value="2"/>
</dbReference>
<dbReference type="Gene3D" id="1.20.120.1320">
    <property type="entry name" value="Aspartokinase, catalytic domain"/>
    <property type="match status" value="1"/>
</dbReference>
<dbReference type="NCBIfam" id="TIGR00657">
    <property type="entry name" value="asp_kinases"/>
    <property type="match status" value="1"/>
</dbReference>
<dbReference type="PANTHER" id="PTHR21499:SF59">
    <property type="entry name" value="ASPARTOKINASE"/>
    <property type="match status" value="1"/>
</dbReference>
<keyword evidence="10" id="KW-0028">Amino-acid biosynthesis</keyword>
<dbReference type="CDD" id="cd04243">
    <property type="entry name" value="AAK_AK-HSDH-like"/>
    <property type="match status" value="1"/>
</dbReference>
<dbReference type="GO" id="GO:0005524">
    <property type="term" value="F:ATP binding"/>
    <property type="evidence" value="ECO:0007669"/>
    <property type="project" value="UniProtKB-KW"/>
</dbReference>
<keyword evidence="6 8" id="KW-0067">ATP-binding</keyword>
<feature type="binding site" evidence="8">
    <location>
        <position position="241"/>
    </location>
    <ligand>
        <name>ATP</name>
        <dbReference type="ChEBI" id="CHEBI:30616"/>
    </ligand>
</feature>
<dbReference type="Gene3D" id="3.30.70.260">
    <property type="match status" value="2"/>
</dbReference>
<evidence type="ECO:0000259" key="12">
    <source>
        <dbReference type="Pfam" id="PF22468"/>
    </source>
</evidence>
<dbReference type="CDD" id="cd04912">
    <property type="entry name" value="ACT_AKiii-LysC-EC-like_1"/>
    <property type="match status" value="1"/>
</dbReference>
<name>H9UGQ2_SPIAZ</name>
<proteinExistence type="inferred from homology"/>
<dbReference type="InterPro" id="IPR001048">
    <property type="entry name" value="Asp/Glu/Uridylate_kinase"/>
</dbReference>
<evidence type="ECO:0000256" key="5">
    <source>
        <dbReference type="ARBA" id="ARBA00022777"/>
    </source>
</evidence>
<dbReference type="PANTHER" id="PTHR21499">
    <property type="entry name" value="ASPARTATE KINASE"/>
    <property type="match status" value="1"/>
</dbReference>
<dbReference type="InterPro" id="IPR054352">
    <property type="entry name" value="ACT_Aspartokinase"/>
</dbReference>
<gene>
    <name evidence="13" type="ordered locus">Spiaf_0594</name>
</gene>
<comment type="pathway">
    <text evidence="10">Amino-acid biosynthesis; L-threonine biosynthesis; L-threonine from L-aspartate: step 1/5.</text>
</comment>
<dbReference type="HOGENOM" id="CLU_009116_6_1_12"/>
<dbReference type="UniPathway" id="UPA00034">
    <property type="reaction ID" value="UER00015"/>
</dbReference>
<dbReference type="GO" id="GO:0005829">
    <property type="term" value="C:cytosol"/>
    <property type="evidence" value="ECO:0007669"/>
    <property type="project" value="TreeGrafter"/>
</dbReference>
<dbReference type="InterPro" id="IPR042199">
    <property type="entry name" value="AsparK_Bifunc_asparK/hSer_DH"/>
</dbReference>
<dbReference type="NCBIfam" id="NF006570">
    <property type="entry name" value="PRK09084.1"/>
    <property type="match status" value="1"/>
</dbReference>
<dbReference type="UniPathway" id="UPA00051">
    <property type="reaction ID" value="UER00462"/>
</dbReference>
<keyword evidence="3 9" id="KW-0808">Transferase</keyword>
<dbReference type="OrthoDB" id="9799110at2"/>
<reference evidence="14" key="1">
    <citation type="journal article" date="2013" name="Stand. Genomic Sci.">
        <title>Complete genome sequence of the halophilic bacterium Spirochaeta africana type strain (Z-7692(T)) from the alkaline Lake Magadi in the East African Rift.</title>
        <authorList>
            <person name="Liolos K."/>
            <person name="Abt B."/>
            <person name="Scheuner C."/>
            <person name="Teshima H."/>
            <person name="Held B."/>
            <person name="Lapidus A."/>
            <person name="Nolan M."/>
            <person name="Lucas S."/>
            <person name="Deshpande S."/>
            <person name="Cheng J.F."/>
            <person name="Tapia R."/>
            <person name="Goodwin L.A."/>
            <person name="Pitluck S."/>
            <person name="Pagani I."/>
            <person name="Ivanova N."/>
            <person name="Mavromatis K."/>
            <person name="Mikhailova N."/>
            <person name="Huntemann M."/>
            <person name="Pati A."/>
            <person name="Chen A."/>
            <person name="Palaniappan K."/>
            <person name="Land M."/>
            <person name="Rohde M."/>
            <person name="Tindall B.J."/>
            <person name="Detter J.C."/>
            <person name="Goker M."/>
            <person name="Bristow J."/>
            <person name="Eisen J.A."/>
            <person name="Markowitz V."/>
            <person name="Hugenholtz P."/>
            <person name="Woyke T."/>
            <person name="Klenk H.P."/>
            <person name="Kyrpides N.C."/>
        </authorList>
    </citation>
    <scope>NUCLEOTIDE SEQUENCE</scope>
    <source>
        <strain evidence="14">ATCC 700263 / DSM 8902 / Z-7692</strain>
    </source>
</reference>
<comment type="pathway">
    <text evidence="1 10">Amino-acid biosynthesis; L-lysine biosynthesis via DAP pathway; (S)-tetrahydrodipicolinate from L-aspartate: step 1/4.</text>
</comment>
<evidence type="ECO:0000256" key="4">
    <source>
        <dbReference type="ARBA" id="ARBA00022741"/>
    </source>
</evidence>
<dbReference type="PATRIC" id="fig|889378.3.peg.603"/>
<evidence type="ECO:0000256" key="1">
    <source>
        <dbReference type="ARBA" id="ARBA00004766"/>
    </source>
</evidence>
<evidence type="ECO:0000256" key="9">
    <source>
        <dbReference type="RuleBase" id="RU003448"/>
    </source>
</evidence>
<dbReference type="EMBL" id="CP003282">
    <property type="protein sequence ID" value="AFG36695.1"/>
    <property type="molecule type" value="Genomic_DNA"/>
</dbReference>
<evidence type="ECO:0000256" key="6">
    <source>
        <dbReference type="ARBA" id="ARBA00022840"/>
    </source>
</evidence>
<evidence type="ECO:0000256" key="2">
    <source>
        <dbReference type="ARBA" id="ARBA00010122"/>
    </source>
</evidence>